<sequence>MHIGKIRNIIKPAVACIALAVFAAPGTVVSAAALEREGAPLDVVADWKFQQAHSTGSIDGGDLVIKDMSGNGNDLHMQTYGKNDYKLSDYVNWSSNSMNGDGGGSLKLNGDSDLAHKKDHPEQRDPKGADFITASGAPINKEQFANGYTMEFVYYLPDDFNAGTDSWMGLAARQSTNSNMDEHEMGSMSLSISNCKETQFKAANKDNESTMNTDDPNNGVTSWGVTMDHGGVWYHIAVVSDGTNVVTYTNGAKAFRNINKNGNGLYADPTDGRFRIGSSYYNDTFDTSQYNKDDFDKFLRGNLQEVRFSRGALAQGNWIVPNPTEYLKDYGTNDRFVLDNPSVHTMAFLPDTQNAIRWVPTVMDRAIDQFDSEDSSLNLTNIVSLGDVVDNWDSDAQWQASSKAFGRMQKVGVPFLEQPGNHDYNGGRHGYGVPSLRKADNYLKHFGPDSDFGKYQKEHGFAYSPDGLSSYHLVDNGSYKYLVMNIDMGAVVSNSSSASNDDMRWFEQVLKDHLNNPTVVVSHDIFKCSDSRPNEISLDDDSGYNGEAGDDEGAGSKIWNIVKRYNQVFMMYSGHNHGSGQMTLTNDAGNPVLGLLSDYQFAYNGGNAFFQYVGMDEANNKITMRTYSPYSASLPAAERSFFDVNSLTGVGNTYDGSFDFAKRFAGYEHSSGYDTQQSVISLVRGIGALNGQTPASEVRQLYTALAALPDNVKAQFGDPSDSGSLAGRLAAAYNAAFPKPEQPDTKPGAGNQTGSQGGHQGGQSGSQQGQKGDGHGKGQTNAGPEAMASTGADVAPIVVIAMMTILLAGVLVLVKRKHHLSH</sequence>
<dbReference type="Gene3D" id="2.60.120.200">
    <property type="match status" value="1"/>
</dbReference>
<feature type="compositionally biased region" description="Gly residues" evidence="1">
    <location>
        <begin position="755"/>
        <end position="764"/>
    </location>
</feature>
<feature type="region of interest" description="Disordered" evidence="1">
    <location>
        <begin position="102"/>
        <end position="130"/>
    </location>
</feature>
<keyword evidence="2" id="KW-0812">Transmembrane</keyword>
<dbReference type="PANTHER" id="PTHR43143:SF5">
    <property type="entry name" value="SECRETED PROTEIN"/>
    <property type="match status" value="1"/>
</dbReference>
<dbReference type="Pfam" id="PF13385">
    <property type="entry name" value="Laminin_G_3"/>
    <property type="match status" value="1"/>
</dbReference>
<dbReference type="PATRIC" id="fig|702459.3.peg.173"/>
<dbReference type="SUPFAM" id="SSF49899">
    <property type="entry name" value="Concanavalin A-like lectins/glucanases"/>
    <property type="match status" value="1"/>
</dbReference>
<feature type="compositionally biased region" description="Basic and acidic residues" evidence="1">
    <location>
        <begin position="113"/>
        <end position="128"/>
    </location>
</feature>
<dbReference type="InterPro" id="IPR029052">
    <property type="entry name" value="Metallo-depent_PP-like"/>
</dbReference>
<dbReference type="EMBL" id="CP001840">
    <property type="protein sequence ID" value="ADP35296.1"/>
    <property type="molecule type" value="Genomic_DNA"/>
</dbReference>
<evidence type="ECO:0000313" key="5">
    <source>
        <dbReference type="Proteomes" id="UP000002312"/>
    </source>
</evidence>
<evidence type="ECO:0000313" key="4">
    <source>
        <dbReference type="EMBL" id="ADP35296.1"/>
    </source>
</evidence>
<dbReference type="OrthoDB" id="9772095at2"/>
<dbReference type="RefSeq" id="WP_013389426.1">
    <property type="nucleotide sequence ID" value="NC_014638.1"/>
</dbReference>
<evidence type="ECO:0000256" key="1">
    <source>
        <dbReference type="SAM" id="MobiDB-lite"/>
    </source>
</evidence>
<feature type="signal peptide" evidence="3">
    <location>
        <begin position="1"/>
        <end position="23"/>
    </location>
</feature>
<dbReference type="Proteomes" id="UP000002312">
    <property type="component" value="Chromosome"/>
</dbReference>
<feature type="transmembrane region" description="Helical" evidence="2">
    <location>
        <begin position="794"/>
        <end position="814"/>
    </location>
</feature>
<feature type="region of interest" description="Disordered" evidence="1">
    <location>
        <begin position="738"/>
        <end position="787"/>
    </location>
</feature>
<evidence type="ECO:0000256" key="2">
    <source>
        <dbReference type="SAM" id="Phobius"/>
    </source>
</evidence>
<keyword evidence="3" id="KW-0732">Signal</keyword>
<dbReference type="KEGG" id="bbp:BBPR_0162"/>
<keyword evidence="2" id="KW-0472">Membrane</keyword>
<protein>
    <submittedName>
        <fullName evidence="4">Metallophosphoesterase</fullName>
    </submittedName>
</protein>
<accession>A0A0H3E801</accession>
<dbReference type="Gene3D" id="3.60.21.10">
    <property type="match status" value="1"/>
</dbReference>
<reference evidence="4 5" key="1">
    <citation type="journal article" date="2010" name="Proc. Natl. Acad. Sci. U.S.A.">
        <title>Genome analysis of Bifidobacterium bifidum PRL2010 reveals metabolic pathways for host-derived glycan foraging.</title>
        <authorList>
            <person name="Turroni F."/>
            <person name="Bottacini F."/>
            <person name="Foroni E."/>
            <person name="Mulder I."/>
            <person name="Kim J.H."/>
            <person name="Zomer A."/>
            <person name="Sanchez B."/>
            <person name="Bidossi A."/>
            <person name="Ferrarini A."/>
            <person name="Giubellini V."/>
            <person name="Delledonne M."/>
            <person name="Henrissat B."/>
            <person name="Coutinho P."/>
            <person name="Oggioni M."/>
            <person name="Fitzgerald G.F."/>
            <person name="Mills D."/>
            <person name="Margolles A."/>
            <person name="Kelly D."/>
            <person name="van Sinderen D."/>
            <person name="Ventura M."/>
        </authorList>
    </citation>
    <scope>NUCLEOTIDE SEQUENCE [LARGE SCALE GENOMIC DNA]</scope>
    <source>
        <strain evidence="4 5">PRL2010</strain>
    </source>
</reference>
<dbReference type="AlphaFoldDB" id="A0A0H3E801"/>
<dbReference type="eggNOG" id="COG1409">
    <property type="taxonomic scope" value="Bacteria"/>
</dbReference>
<evidence type="ECO:0000256" key="3">
    <source>
        <dbReference type="SAM" id="SignalP"/>
    </source>
</evidence>
<name>A0A0H3E801_BIFBP</name>
<keyword evidence="2" id="KW-1133">Transmembrane helix</keyword>
<dbReference type="SUPFAM" id="SSF56300">
    <property type="entry name" value="Metallo-dependent phosphatases"/>
    <property type="match status" value="1"/>
</dbReference>
<dbReference type="PANTHER" id="PTHR43143">
    <property type="entry name" value="METALLOPHOSPHOESTERASE, CALCINEURIN SUPERFAMILY"/>
    <property type="match status" value="1"/>
</dbReference>
<dbReference type="HOGENOM" id="CLU_344097_0_0_11"/>
<dbReference type="InterPro" id="IPR051918">
    <property type="entry name" value="STPP_CPPED1"/>
</dbReference>
<feature type="chain" id="PRO_5039514807" evidence="3">
    <location>
        <begin position="24"/>
        <end position="822"/>
    </location>
</feature>
<proteinExistence type="predicted"/>
<organism evidence="4 5">
    <name type="scientific">Bifidobacterium bifidum (strain PRL2010)</name>
    <dbReference type="NCBI Taxonomy" id="702459"/>
    <lineage>
        <taxon>Bacteria</taxon>
        <taxon>Bacillati</taxon>
        <taxon>Actinomycetota</taxon>
        <taxon>Actinomycetes</taxon>
        <taxon>Bifidobacteriales</taxon>
        <taxon>Bifidobacteriaceae</taxon>
        <taxon>Bifidobacterium</taxon>
    </lineage>
</organism>
<gene>
    <name evidence="4" type="ordered locus">BBPR_0162</name>
</gene>
<dbReference type="InterPro" id="IPR013320">
    <property type="entry name" value="ConA-like_dom_sf"/>
</dbReference>